<dbReference type="Proteomes" id="UP000193553">
    <property type="component" value="Unassembled WGS sequence"/>
</dbReference>
<dbReference type="EMBL" id="NAFI01000158">
    <property type="protein sequence ID" value="OSJ14761.1"/>
    <property type="molecule type" value="Genomic_DNA"/>
</dbReference>
<comment type="caution">
    <text evidence="1">The sequence shown here is derived from an EMBL/GenBank/DDBJ whole genome shotgun (WGS) entry which is preliminary data.</text>
</comment>
<dbReference type="Proteomes" id="UP000193884">
    <property type="component" value="Unassembled WGS sequence"/>
</dbReference>
<gene>
    <name evidence="2" type="ORF">BST63_27880</name>
    <name evidence="1" type="ORF">BSZ18_08835</name>
</gene>
<reference evidence="3 4" key="1">
    <citation type="submission" date="2017-03" db="EMBL/GenBank/DDBJ databases">
        <title>Whole genome sequences of fourteen strains of Bradyrhizobium canariense and one strain of Bradyrhizobium japonicum isolated from Lupinus (Papilionoideae: Genisteae) species in Algeria.</title>
        <authorList>
            <person name="Crovadore J."/>
            <person name="Chekireb D."/>
            <person name="Brachmann A."/>
            <person name="Chablais R."/>
            <person name="Cochard B."/>
            <person name="Lefort F."/>
        </authorList>
    </citation>
    <scope>NUCLEOTIDE SEQUENCE [LARGE SCALE GENOMIC DNA]</scope>
    <source>
        <strain evidence="1 3">UBMA195</strain>
        <strain evidence="2 4">UBMAN05</strain>
    </source>
</reference>
<dbReference type="RefSeq" id="WP_085349855.1">
    <property type="nucleotide sequence ID" value="NZ_NAEX01000170.1"/>
</dbReference>
<proteinExistence type="predicted"/>
<organism evidence="1 3">
    <name type="scientific">Bradyrhizobium canariense</name>
    <dbReference type="NCBI Taxonomy" id="255045"/>
    <lineage>
        <taxon>Bacteria</taxon>
        <taxon>Pseudomonadati</taxon>
        <taxon>Pseudomonadota</taxon>
        <taxon>Alphaproteobacteria</taxon>
        <taxon>Hyphomicrobiales</taxon>
        <taxon>Nitrobacteraceae</taxon>
        <taxon>Bradyrhizobium</taxon>
    </lineage>
</organism>
<evidence type="ECO:0000313" key="1">
    <source>
        <dbReference type="EMBL" id="OSJ14761.1"/>
    </source>
</evidence>
<accession>A0A1X3EGG9</accession>
<evidence type="ECO:0000313" key="2">
    <source>
        <dbReference type="EMBL" id="OSJ23836.1"/>
    </source>
</evidence>
<dbReference type="OrthoDB" id="8233865at2"/>
<protein>
    <submittedName>
        <fullName evidence="1">Uncharacterized protein</fullName>
    </submittedName>
</protein>
<keyword evidence="4" id="KW-1185">Reference proteome</keyword>
<dbReference type="EMBL" id="NAFK01000173">
    <property type="protein sequence ID" value="OSJ23836.1"/>
    <property type="molecule type" value="Genomic_DNA"/>
</dbReference>
<dbReference type="AlphaFoldDB" id="A0A1X3EGG9"/>
<sequence>MSCGISCGVSWSSFRKWAGAIALAATILVGCCGAEVSATPLTPFRYEAQAQRHCPHDRVVWLDFSKGVYYGKGQKRYGQGFDGSFVCLSEARDSLYRRSLLGLR</sequence>
<name>A0A1X3EGG9_9BRAD</name>
<evidence type="ECO:0000313" key="4">
    <source>
        <dbReference type="Proteomes" id="UP000193884"/>
    </source>
</evidence>
<evidence type="ECO:0000313" key="3">
    <source>
        <dbReference type="Proteomes" id="UP000193553"/>
    </source>
</evidence>